<name>A0A6B0UW96_IXORI</name>
<accession>A0A6B0UW96</accession>
<proteinExistence type="predicted"/>
<reference evidence="1" key="1">
    <citation type="submission" date="2019-12" db="EMBL/GenBank/DDBJ databases">
        <title>An insight into the sialome of adult female Ixodes ricinus ticks feeding for 6 days.</title>
        <authorList>
            <person name="Perner J."/>
            <person name="Ribeiro J.M.C."/>
        </authorList>
    </citation>
    <scope>NUCLEOTIDE SEQUENCE</scope>
    <source>
        <strain evidence="1">Semi-engorged</strain>
        <tissue evidence="1">Salivary glands</tissue>
    </source>
</reference>
<organism evidence="1">
    <name type="scientific">Ixodes ricinus</name>
    <name type="common">Common tick</name>
    <name type="synonym">Acarus ricinus</name>
    <dbReference type="NCBI Taxonomy" id="34613"/>
    <lineage>
        <taxon>Eukaryota</taxon>
        <taxon>Metazoa</taxon>
        <taxon>Ecdysozoa</taxon>
        <taxon>Arthropoda</taxon>
        <taxon>Chelicerata</taxon>
        <taxon>Arachnida</taxon>
        <taxon>Acari</taxon>
        <taxon>Parasitiformes</taxon>
        <taxon>Ixodida</taxon>
        <taxon>Ixodoidea</taxon>
        <taxon>Ixodidae</taxon>
        <taxon>Ixodinae</taxon>
        <taxon>Ixodes</taxon>
    </lineage>
</organism>
<dbReference type="AlphaFoldDB" id="A0A6B0UW96"/>
<sequence length="153" mass="16990">MRPFCRSLRLSAFSSTIFSVIATAAYLIQSYQVRTASFSGFLIVPGVGSGQLTSPLKCCQDFLGASLLLHGRSCSSCLPRFFIFFCTTAENSIFFSLYFSHTLKNGFFLRSYRKCFPVLFACLSHPVPSLCHSTVPPPLFLLSMVLEISPLFL</sequence>
<dbReference type="EMBL" id="GIFC01011803">
    <property type="protein sequence ID" value="MXU93886.1"/>
    <property type="molecule type" value="Transcribed_RNA"/>
</dbReference>
<protein>
    <submittedName>
        <fullName evidence="1">Uncharacterized protein</fullName>
    </submittedName>
</protein>
<evidence type="ECO:0000313" key="1">
    <source>
        <dbReference type="EMBL" id="MXU93886.1"/>
    </source>
</evidence>